<feature type="region of interest" description="Disordered" evidence="1">
    <location>
        <begin position="1"/>
        <end position="21"/>
    </location>
</feature>
<protein>
    <submittedName>
        <fullName evidence="2">Uncharacterized protein</fullName>
    </submittedName>
</protein>
<evidence type="ECO:0000313" key="2">
    <source>
        <dbReference type="EMBL" id="GMK58577.1"/>
    </source>
</evidence>
<name>A0AAD3TX98_9TREE</name>
<evidence type="ECO:0000313" key="3">
    <source>
        <dbReference type="Proteomes" id="UP001222932"/>
    </source>
</evidence>
<organism evidence="2 3">
    <name type="scientific">Cutaneotrichosporon spelunceum</name>
    <dbReference type="NCBI Taxonomy" id="1672016"/>
    <lineage>
        <taxon>Eukaryota</taxon>
        <taxon>Fungi</taxon>
        <taxon>Dikarya</taxon>
        <taxon>Basidiomycota</taxon>
        <taxon>Agaricomycotina</taxon>
        <taxon>Tremellomycetes</taxon>
        <taxon>Trichosporonales</taxon>
        <taxon>Trichosporonaceae</taxon>
        <taxon>Cutaneotrichosporon</taxon>
    </lineage>
</organism>
<dbReference type="AlphaFoldDB" id="A0AAD3TX98"/>
<dbReference type="Proteomes" id="UP001222932">
    <property type="component" value="Unassembled WGS sequence"/>
</dbReference>
<proteinExistence type="predicted"/>
<dbReference type="EMBL" id="BTCM01000006">
    <property type="protein sequence ID" value="GMK58577.1"/>
    <property type="molecule type" value="Genomic_DNA"/>
</dbReference>
<reference evidence="2" key="2">
    <citation type="submission" date="2023-06" db="EMBL/GenBank/DDBJ databases">
        <authorList>
            <person name="Kobayashi Y."/>
            <person name="Kayamori A."/>
            <person name="Aoki K."/>
            <person name="Shiwa Y."/>
            <person name="Fujita N."/>
            <person name="Sugita T."/>
            <person name="Iwasaki W."/>
            <person name="Tanaka N."/>
            <person name="Takashima M."/>
        </authorList>
    </citation>
    <scope>NUCLEOTIDE SEQUENCE</scope>
    <source>
        <strain evidence="2">HIS016</strain>
    </source>
</reference>
<reference evidence="2" key="1">
    <citation type="journal article" date="2023" name="BMC Genomics">
        <title>Chromosome-level genome assemblies of Cutaneotrichosporon spp. (Trichosporonales, Basidiomycota) reveal imbalanced evolution between nucleotide sequences and chromosome synteny.</title>
        <authorList>
            <person name="Kobayashi Y."/>
            <person name="Kayamori A."/>
            <person name="Aoki K."/>
            <person name="Shiwa Y."/>
            <person name="Matsutani M."/>
            <person name="Fujita N."/>
            <person name="Sugita T."/>
            <person name="Iwasaki W."/>
            <person name="Tanaka N."/>
            <person name="Takashima M."/>
        </authorList>
    </citation>
    <scope>NUCLEOTIDE SEQUENCE</scope>
    <source>
        <strain evidence="2">HIS016</strain>
    </source>
</reference>
<keyword evidence="3" id="KW-1185">Reference proteome</keyword>
<accession>A0AAD3TX98</accession>
<gene>
    <name evidence="2" type="ORF">CspeluHIS016_0600190</name>
</gene>
<comment type="caution">
    <text evidence="2">The sequence shown here is derived from an EMBL/GenBank/DDBJ whole genome shotgun (WGS) entry which is preliminary data.</text>
</comment>
<sequence length="247" mass="26988">MTGHIPDTGPWSRAPPGSHLSLTEPQEAALRAYLDSASLGLERDERKHRLAPLSSLLSRLSPLLEAILQIPAREPWASTRAAYLLSYTGNAPGYIEKLPLMTVPAGVDETDPDTCAVIAEEAGETMQSVLDLLGEIERGWIAVLRGEGWRAGEDGAKGEAVKVEGGSGIDETSKVRLRSIINLAREKLLLWARPYGSFGGESMGPDGLDGEVHTEEEKSGWERQIVDMWKEILEELDRQAPPEEEVI</sequence>
<evidence type="ECO:0000256" key="1">
    <source>
        <dbReference type="SAM" id="MobiDB-lite"/>
    </source>
</evidence>